<evidence type="ECO:0000256" key="1">
    <source>
        <dbReference type="SAM" id="SignalP"/>
    </source>
</evidence>
<organism evidence="2">
    <name type="scientific">Paraconexibacter sp. AEG42_29</name>
    <dbReference type="NCBI Taxonomy" id="2997339"/>
    <lineage>
        <taxon>Bacteria</taxon>
        <taxon>Bacillati</taxon>
        <taxon>Actinomycetota</taxon>
        <taxon>Thermoleophilia</taxon>
        <taxon>Solirubrobacterales</taxon>
        <taxon>Paraconexibacteraceae</taxon>
        <taxon>Paraconexibacter</taxon>
    </lineage>
</organism>
<dbReference type="EMBL" id="CP114014">
    <property type="protein sequence ID" value="XAY05160.1"/>
    <property type="molecule type" value="Genomic_DNA"/>
</dbReference>
<keyword evidence="1" id="KW-0732">Signal</keyword>
<dbReference type="KEGG" id="parq:DSM112329_02004"/>
<gene>
    <name evidence="2" type="ORF">DSM112329_02004</name>
</gene>
<protein>
    <recommendedName>
        <fullName evidence="3">DUF2155 domain-containing protein</fullName>
    </recommendedName>
</protein>
<dbReference type="RefSeq" id="WP_354701678.1">
    <property type="nucleotide sequence ID" value="NZ_CP114014.1"/>
</dbReference>
<reference evidence="2" key="1">
    <citation type="submission" date="2022-12" db="EMBL/GenBank/DDBJ databases">
        <title>Paraconexibacter alkalitolerans sp. nov. and Baekduia alba sp. nov., isolated from soil and emended description of the genera Paraconexibacter (Chun et al., 2020) and Baekduia (An et al., 2020).</title>
        <authorList>
            <person name="Vieira S."/>
            <person name="Huber K.J."/>
            <person name="Geppert A."/>
            <person name="Wolf J."/>
            <person name="Neumann-Schaal M."/>
            <person name="Muesken M."/>
            <person name="Overmann J."/>
        </authorList>
    </citation>
    <scope>NUCLEOTIDE SEQUENCE</scope>
    <source>
        <strain evidence="2">AEG42_29</strain>
    </source>
</reference>
<accession>A0AAU7ATY6</accession>
<feature type="signal peptide" evidence="1">
    <location>
        <begin position="1"/>
        <end position="24"/>
    </location>
</feature>
<feature type="chain" id="PRO_5043952471" description="DUF2155 domain-containing protein" evidence="1">
    <location>
        <begin position="25"/>
        <end position="161"/>
    </location>
</feature>
<proteinExistence type="predicted"/>
<dbReference type="AlphaFoldDB" id="A0AAU7ATY6"/>
<evidence type="ECO:0008006" key="3">
    <source>
        <dbReference type="Google" id="ProtNLM"/>
    </source>
</evidence>
<name>A0AAU7ATY6_9ACTN</name>
<evidence type="ECO:0000313" key="2">
    <source>
        <dbReference type="EMBL" id="XAY05160.1"/>
    </source>
</evidence>
<sequence>MFRTATVAAIAAAVLVALPGAAGAAATDPSGPSELISRPGPAKLSIVTAAQKTNLKGMITVKIRTYRQLMQGPIVTGTVGVTGMKLTVDVIGFNDGSGYEDQQYLQPCVSTTDSQGYLTCTFTPPTLINGRPATSFLAQALYDQGSHSNWLQAAKAVTIVK</sequence>